<reference evidence="2 3" key="2">
    <citation type="submission" date="2015-09" db="EMBL/GenBank/DDBJ databases">
        <title>Genome analysis of Pseudomonas syringae pv. porri LMG.</title>
        <authorList>
            <person name="Rombouts S."/>
        </authorList>
    </citation>
    <scope>NUCLEOTIDE SEQUENCE [LARGE SCALE GENOMIC DNA]</scope>
    <source>
        <strain evidence="2 3">LMG 28496</strain>
    </source>
</reference>
<accession>A0ABR5JT72</accession>
<feature type="domain" description="Peptidase S74" evidence="1">
    <location>
        <begin position="355"/>
        <end position="460"/>
    </location>
</feature>
<name>A0ABR5JT72_9PSED</name>
<protein>
    <submittedName>
        <fullName evidence="2">Peptidase S74</fullName>
    </submittedName>
</protein>
<dbReference type="RefSeq" id="WP_053481266.1">
    <property type="nucleotide sequence ID" value="NZ_JTHM01000101.1"/>
</dbReference>
<evidence type="ECO:0000259" key="1">
    <source>
        <dbReference type="PROSITE" id="PS51688"/>
    </source>
</evidence>
<evidence type="ECO:0000313" key="3">
    <source>
        <dbReference type="Proteomes" id="UP000037201"/>
    </source>
</evidence>
<dbReference type="Pfam" id="PF13884">
    <property type="entry name" value="Peptidase_S74"/>
    <property type="match status" value="1"/>
</dbReference>
<dbReference type="PROSITE" id="PS51688">
    <property type="entry name" value="ICA"/>
    <property type="match status" value="1"/>
</dbReference>
<reference evidence="2 3" key="1">
    <citation type="submission" date="2014-12" db="EMBL/GenBank/DDBJ databases">
        <authorList>
            <person name="Baeyen S."/>
        </authorList>
    </citation>
    <scope>NUCLEOTIDE SEQUENCE [LARGE SCALE GENOMIC DNA]</scope>
    <source>
        <strain evidence="2 3">LMG 28496</strain>
    </source>
</reference>
<dbReference type="InterPro" id="IPR030392">
    <property type="entry name" value="S74_ICA"/>
</dbReference>
<dbReference type="EMBL" id="JUEU01000040">
    <property type="protein sequence ID" value="KOP60717.1"/>
    <property type="molecule type" value="Genomic_DNA"/>
</dbReference>
<evidence type="ECO:0000313" key="2">
    <source>
        <dbReference type="EMBL" id="KOP60717.1"/>
    </source>
</evidence>
<sequence>MPWYKTGTVSVTQNSNAVIGSGTAFIANSRVGDGFRGPDGGWYEVTNIASDTAMSISPNYQGASNGAGGYALAPLQGYVKDSADALRALVNQFGFKLAALRSTGNYDILPVDKGGTGAASGADARTNLGLGTVATENTVPVNKGGTGRTDGRVLLSEIGVQQAAALFGVQGMYMGWNTGSKGEGHFVVNKGGGAGGFTWRSVNAANSATGPEMTYSYDGLLSVSSLAVTAAPIGISSGGTGGNTAATARNALGVGAAQAPTFGGIELSNTSPYIDFHFNNTAADYDVRIINQNSGILTVAGALEVTGRVASAGTWCRAGLSAGRGGTVYNYNWTGSNVDVWIDNTYVGTMTLFGSDYRFKKYITDAKVSSYRDRINAYRIVTYQRKVFGAVFRGDGTTYQGLIAHEAQAVNPLAVTGEKDGVDESGNARIQQLDPMALITDLMGAVKELHTESLELRAELAALKTSIQPAPEPAAA</sequence>
<gene>
    <name evidence="2" type="ORF">OX90_04425</name>
</gene>
<dbReference type="Proteomes" id="UP000037201">
    <property type="component" value="Unassembled WGS sequence"/>
</dbReference>
<keyword evidence="3" id="KW-1185">Reference proteome</keyword>
<organism evidence="2 3">
    <name type="scientific">Pseudomonas coronafaciens pv. porri</name>
    <dbReference type="NCBI Taxonomy" id="83964"/>
    <lineage>
        <taxon>Bacteria</taxon>
        <taxon>Pseudomonadati</taxon>
        <taxon>Pseudomonadota</taxon>
        <taxon>Gammaproteobacteria</taxon>
        <taxon>Pseudomonadales</taxon>
        <taxon>Pseudomonadaceae</taxon>
        <taxon>Pseudomonas</taxon>
        <taxon>Pseudomonas coronafaciens</taxon>
    </lineage>
</organism>
<comment type="caution">
    <text evidence="2">The sequence shown here is derived from an EMBL/GenBank/DDBJ whole genome shotgun (WGS) entry which is preliminary data.</text>
</comment>
<proteinExistence type="predicted"/>